<protein>
    <submittedName>
        <fullName evidence="1">Uncharacterized protein</fullName>
    </submittedName>
</protein>
<reference evidence="2" key="1">
    <citation type="submission" date="2016-05" db="EMBL/GenBank/DDBJ databases">
        <title>Comparative genomics of biotechnologically important yeasts.</title>
        <authorList>
            <consortium name="DOE Joint Genome Institute"/>
            <person name="Riley R."/>
            <person name="Haridas S."/>
            <person name="Wolfe K.H."/>
            <person name="Lopes M.R."/>
            <person name="Hittinger C.T."/>
            <person name="Goker M."/>
            <person name="Salamov A."/>
            <person name="Wisecaver J."/>
            <person name="Long T.M."/>
            <person name="Aerts A.L."/>
            <person name="Barry K."/>
            <person name="Choi C."/>
            <person name="Clum A."/>
            <person name="Coughlan A.Y."/>
            <person name="Deshpande S."/>
            <person name="Douglass A.P."/>
            <person name="Hanson S.J."/>
            <person name="Klenk H.-P."/>
            <person name="Labutti K."/>
            <person name="Lapidus A."/>
            <person name="Lindquist E."/>
            <person name="Lipzen A."/>
            <person name="Meier-Kolthoff J.P."/>
            <person name="Ohm R.A."/>
            <person name="Otillar R.P."/>
            <person name="Pangilinan J."/>
            <person name="Peng Y."/>
            <person name="Rokas A."/>
            <person name="Rosa C.A."/>
            <person name="Scheuner C."/>
            <person name="Sibirny A.A."/>
            <person name="Slot J.C."/>
            <person name="Stielow J.B."/>
            <person name="Sun H."/>
            <person name="Kurtzman C.P."/>
            <person name="Blackwell M."/>
            <person name="Grigoriev I.V."/>
            <person name="Jeffries T.W."/>
        </authorList>
    </citation>
    <scope>NUCLEOTIDE SEQUENCE [LARGE SCALE GENOMIC DNA]</scope>
    <source>
        <strain evidence="2">DSM 1968</strain>
    </source>
</reference>
<dbReference type="AlphaFoldDB" id="A0A1D2VDC2"/>
<accession>A0A1D2VDC2</accession>
<sequence>PIPSDYVWQDQLPIPYRPFKPVYKMNLGIKFISIDDLFLIDNTYLTTIDEKKTLLSDQNHVNRTIFFDKDDPVTILAIKEAYNYIVNVYLPKRFPKYFQILPNENLLFNKITNHKIPLDSLYCLNTDQINQLLFDLSLQIQEDLLWLIKDPDNQNILPEFRDEYVLKAATCLLPSSFDPSEKFLKNLTAIHGPVPKYSLSLKTSMNKFFNNLKLNKIVQRNNWSIQLNSNFNQISKQTSRFDQSRSSSEKELLSAKNLDFSNDVFLRSERQCLIRLPKSNAVLFSIRYYKTSLKQIKDENLGNDLATAIDGIFPEMAAYKNRGRWGQACKDFL</sequence>
<keyword evidence="2" id="KW-1185">Reference proteome</keyword>
<organism evidence="1 2">
    <name type="scientific">Ascoidea rubescens DSM 1968</name>
    <dbReference type="NCBI Taxonomy" id="1344418"/>
    <lineage>
        <taxon>Eukaryota</taxon>
        <taxon>Fungi</taxon>
        <taxon>Dikarya</taxon>
        <taxon>Ascomycota</taxon>
        <taxon>Saccharomycotina</taxon>
        <taxon>Saccharomycetes</taxon>
        <taxon>Ascoideaceae</taxon>
        <taxon>Ascoidea</taxon>
    </lineage>
</organism>
<dbReference type="EMBL" id="KV454485">
    <property type="protein sequence ID" value="ODV59582.1"/>
    <property type="molecule type" value="Genomic_DNA"/>
</dbReference>
<feature type="non-terminal residue" evidence="1">
    <location>
        <position position="333"/>
    </location>
</feature>
<dbReference type="Pfam" id="PF11927">
    <property type="entry name" value="HODM_asu-like"/>
    <property type="match status" value="1"/>
</dbReference>
<proteinExistence type="predicted"/>
<dbReference type="Proteomes" id="UP000095038">
    <property type="component" value="Unassembled WGS sequence"/>
</dbReference>
<dbReference type="InterPro" id="IPR021848">
    <property type="entry name" value="HODM_asu-like"/>
</dbReference>
<dbReference type="GeneID" id="30963486"/>
<dbReference type="InParanoid" id="A0A1D2VDC2"/>
<evidence type="ECO:0000313" key="1">
    <source>
        <dbReference type="EMBL" id="ODV59582.1"/>
    </source>
</evidence>
<name>A0A1D2VDC2_9ASCO</name>
<gene>
    <name evidence="1" type="ORF">ASCRUDRAFT_24378</name>
</gene>
<feature type="non-terminal residue" evidence="1">
    <location>
        <position position="1"/>
    </location>
</feature>
<evidence type="ECO:0000313" key="2">
    <source>
        <dbReference type="Proteomes" id="UP000095038"/>
    </source>
</evidence>
<dbReference type="RefSeq" id="XP_020045889.1">
    <property type="nucleotide sequence ID" value="XM_020189850.1"/>
</dbReference>
<dbReference type="OrthoDB" id="5043642at2759"/>
<dbReference type="STRING" id="1344418.A0A1D2VDC2"/>